<gene>
    <name evidence="2" type="ORF">F4W09_01995</name>
</gene>
<feature type="transmembrane region" description="Helical" evidence="1">
    <location>
        <begin position="27"/>
        <end position="53"/>
    </location>
</feature>
<keyword evidence="1" id="KW-0812">Transmembrane</keyword>
<dbReference type="RefSeq" id="WP_151503838.1">
    <property type="nucleotide sequence ID" value="NZ_VXLD01000001.1"/>
</dbReference>
<feature type="transmembrane region" description="Helical" evidence="1">
    <location>
        <begin position="161"/>
        <end position="185"/>
    </location>
</feature>
<dbReference type="Proteomes" id="UP000325788">
    <property type="component" value="Unassembled WGS sequence"/>
</dbReference>
<feature type="transmembrane region" description="Helical" evidence="1">
    <location>
        <begin position="197"/>
        <end position="219"/>
    </location>
</feature>
<dbReference type="EMBL" id="VXLD01000001">
    <property type="protein sequence ID" value="KAB1859917.1"/>
    <property type="molecule type" value="Genomic_DNA"/>
</dbReference>
<protein>
    <submittedName>
        <fullName evidence="2">Uncharacterized protein</fullName>
    </submittedName>
</protein>
<reference evidence="2 3" key="1">
    <citation type="submission" date="2019-09" db="EMBL/GenBank/DDBJ databases">
        <title>Draft genome sequence of Acinetobacter tandoii W4-4-4 isolated from environmental water sample.</title>
        <authorList>
            <person name="Wee S.K."/>
            <person name="Yan B."/>
            <person name="Mustaffa S.B."/>
            <person name="Yap E.P.H."/>
        </authorList>
    </citation>
    <scope>NUCLEOTIDE SEQUENCE [LARGE SCALE GENOMIC DNA]</scope>
    <source>
        <strain evidence="2 3">W4-4-4</strain>
    </source>
</reference>
<evidence type="ECO:0000256" key="1">
    <source>
        <dbReference type="SAM" id="Phobius"/>
    </source>
</evidence>
<organism evidence="2 3">
    <name type="scientific">Acinetobacter tandoii</name>
    <dbReference type="NCBI Taxonomy" id="202954"/>
    <lineage>
        <taxon>Bacteria</taxon>
        <taxon>Pseudomonadati</taxon>
        <taxon>Pseudomonadota</taxon>
        <taxon>Gammaproteobacteria</taxon>
        <taxon>Moraxellales</taxon>
        <taxon>Moraxellaceae</taxon>
        <taxon>Acinetobacter</taxon>
    </lineage>
</organism>
<dbReference type="AlphaFoldDB" id="A0A5N4WN95"/>
<keyword evidence="1" id="KW-0472">Membrane</keyword>
<comment type="caution">
    <text evidence="2">The sequence shown here is derived from an EMBL/GenBank/DDBJ whole genome shotgun (WGS) entry which is preliminary data.</text>
</comment>
<sequence>MAVNLNGDLDATQVFLKILEQNYGLELIYALIVIAALVASTYFIAKSGVVAGIRDYSDHRRKKRNEQITEQEKLLEDEFLKEYASELEYHVKVSKLENYLNIKNKDLDLLALIMSCRDRVKAVRLFKIGKDYLEKDEETNLYKLKPKYTEKKLKSDSLWGTFWYILINIFGASPLILMILLPVLYKEKAPAISSSVFTVVFLFFIAVFIFSLYVLWGFLKPEAAQNFLKLEKINKDKSKRNALDEAA</sequence>
<accession>A0A5N4WN95</accession>
<evidence type="ECO:0000313" key="2">
    <source>
        <dbReference type="EMBL" id="KAB1859917.1"/>
    </source>
</evidence>
<evidence type="ECO:0000313" key="3">
    <source>
        <dbReference type="Proteomes" id="UP000325788"/>
    </source>
</evidence>
<name>A0A5N4WN95_9GAMM</name>
<proteinExistence type="predicted"/>
<keyword evidence="1" id="KW-1133">Transmembrane helix</keyword>